<gene>
    <name evidence="2" type="ORF">GCM10022267_74390</name>
</gene>
<comment type="caution">
    <text evidence="2">The sequence shown here is derived from an EMBL/GenBank/DDBJ whole genome shotgun (WGS) entry which is preliminary data.</text>
</comment>
<keyword evidence="3" id="KW-1185">Reference proteome</keyword>
<feature type="region of interest" description="Disordered" evidence="1">
    <location>
        <begin position="386"/>
        <end position="431"/>
    </location>
</feature>
<dbReference type="EMBL" id="BAABBE010000031">
    <property type="protein sequence ID" value="GAA3676632.1"/>
    <property type="molecule type" value="Genomic_DNA"/>
</dbReference>
<evidence type="ECO:0000313" key="3">
    <source>
        <dbReference type="Proteomes" id="UP001500711"/>
    </source>
</evidence>
<organism evidence="2 3">
    <name type="scientific">Lentzea roselyniae</name>
    <dbReference type="NCBI Taxonomy" id="531940"/>
    <lineage>
        <taxon>Bacteria</taxon>
        <taxon>Bacillati</taxon>
        <taxon>Actinomycetota</taxon>
        <taxon>Actinomycetes</taxon>
        <taxon>Pseudonocardiales</taxon>
        <taxon>Pseudonocardiaceae</taxon>
        <taxon>Lentzea</taxon>
    </lineage>
</organism>
<protein>
    <submittedName>
        <fullName evidence="2">Uncharacterized protein</fullName>
    </submittedName>
</protein>
<reference evidence="3" key="1">
    <citation type="journal article" date="2019" name="Int. J. Syst. Evol. Microbiol.">
        <title>The Global Catalogue of Microorganisms (GCM) 10K type strain sequencing project: providing services to taxonomists for standard genome sequencing and annotation.</title>
        <authorList>
            <consortium name="The Broad Institute Genomics Platform"/>
            <consortium name="The Broad Institute Genome Sequencing Center for Infectious Disease"/>
            <person name="Wu L."/>
            <person name="Ma J."/>
        </authorList>
    </citation>
    <scope>NUCLEOTIDE SEQUENCE [LARGE SCALE GENOMIC DNA]</scope>
    <source>
        <strain evidence="3">JCM 17494</strain>
    </source>
</reference>
<name>A0ABP7C513_9PSEU</name>
<evidence type="ECO:0000313" key="2">
    <source>
        <dbReference type="EMBL" id="GAA3676632.1"/>
    </source>
</evidence>
<accession>A0ABP7C513</accession>
<proteinExistence type="predicted"/>
<sequence>MLGYRLFTELGGDRRYVQKLAHEQWHAWLKSKNYNADALELGSLVDLGGGGQGQLLELAPPDGSKSFRARLVENKPGGAWVTQLTVHVPQLEKRSPWLWLDIESPQDQYASPPRVARSLLEVLEGRDRESRLGFGPTKIGPDDVRGVVESVWDPDRRGLLFVAGSDERLDVRNWHGYVQKLLKDTVGMAAAYVLDPEATRKFNNAVGDLHSVAPWTLRTFRPGVEADDPVDAERHRVLGTDRIVHDSAKYLARMLGRRAREAVLETPLPKSVLKVDHAFERLIDENLVAPLTEPVLPVPRQPVVAELPTVTDDLRAAITVLQDALGWTEITAENVRELTKFALAEQQQRADNQAAITARLRDREERLGKALEERDQLRTQLEYAAGPARRGRGTGSCRGEDGLSPQAARTERSRGRGLVRARDRHRSHPPSRLRELARRYRPVRRSGVHRRSGACAGARRAGPQWCVGGKIWDVFAVLDDYVQAKAAGKCDRDVDGYLGNTPAGYRSYSRQRHARDESEDVRNNPKFRAARELPTGDGSKVFMGAHFKIATSGMISPRLHYHDDTAKSSKVYVGYIGRHLPTKKTN</sequence>
<dbReference type="RefSeq" id="WP_346135295.1">
    <property type="nucleotide sequence ID" value="NZ_BAABBE010000031.1"/>
</dbReference>
<evidence type="ECO:0000256" key="1">
    <source>
        <dbReference type="SAM" id="MobiDB-lite"/>
    </source>
</evidence>
<feature type="region of interest" description="Disordered" evidence="1">
    <location>
        <begin position="501"/>
        <end position="522"/>
    </location>
</feature>
<dbReference type="Proteomes" id="UP001500711">
    <property type="component" value="Unassembled WGS sequence"/>
</dbReference>
<feature type="compositionally biased region" description="Basic residues" evidence="1">
    <location>
        <begin position="415"/>
        <end position="431"/>
    </location>
</feature>